<proteinExistence type="predicted"/>
<dbReference type="Proteomes" id="UP001066276">
    <property type="component" value="Chromosome 7"/>
</dbReference>
<name>A0AAV7PF84_PLEWA</name>
<evidence type="ECO:0000313" key="3">
    <source>
        <dbReference type="Proteomes" id="UP001066276"/>
    </source>
</evidence>
<feature type="compositionally biased region" description="Basic and acidic residues" evidence="1">
    <location>
        <begin position="80"/>
        <end position="109"/>
    </location>
</feature>
<gene>
    <name evidence="2" type="ORF">NDU88_004297</name>
</gene>
<organism evidence="2 3">
    <name type="scientific">Pleurodeles waltl</name>
    <name type="common">Iberian ribbed newt</name>
    <dbReference type="NCBI Taxonomy" id="8319"/>
    <lineage>
        <taxon>Eukaryota</taxon>
        <taxon>Metazoa</taxon>
        <taxon>Chordata</taxon>
        <taxon>Craniata</taxon>
        <taxon>Vertebrata</taxon>
        <taxon>Euteleostomi</taxon>
        <taxon>Amphibia</taxon>
        <taxon>Batrachia</taxon>
        <taxon>Caudata</taxon>
        <taxon>Salamandroidea</taxon>
        <taxon>Salamandridae</taxon>
        <taxon>Pleurodelinae</taxon>
        <taxon>Pleurodeles</taxon>
    </lineage>
</organism>
<evidence type="ECO:0000313" key="2">
    <source>
        <dbReference type="EMBL" id="KAJ1125882.1"/>
    </source>
</evidence>
<dbReference type="AlphaFoldDB" id="A0AAV7PF84"/>
<protein>
    <submittedName>
        <fullName evidence="2">Uncharacterized protein</fullName>
    </submittedName>
</protein>
<keyword evidence="3" id="KW-1185">Reference proteome</keyword>
<evidence type="ECO:0000256" key="1">
    <source>
        <dbReference type="SAM" id="MobiDB-lite"/>
    </source>
</evidence>
<dbReference type="EMBL" id="JANPWB010000011">
    <property type="protein sequence ID" value="KAJ1125882.1"/>
    <property type="molecule type" value="Genomic_DNA"/>
</dbReference>
<accession>A0AAV7PF84</accession>
<comment type="caution">
    <text evidence="2">The sequence shown here is derived from an EMBL/GenBank/DDBJ whole genome shotgun (WGS) entry which is preliminary data.</text>
</comment>
<sequence length="130" mass="14826">MLEPDVPSLGNTKMAQMISLTVWLMNTLRSARMKHRWWMILGLPPRALECWNLKSSAGKHISGDNDLPCSGADECTIESRNEADDLPHSRADEHAMYRRNEAQVVDDTRTASQGPGMLEPEVLRWKTHKW</sequence>
<reference evidence="2" key="1">
    <citation type="journal article" date="2022" name="bioRxiv">
        <title>Sequencing and chromosome-scale assembly of the giantPleurodeles waltlgenome.</title>
        <authorList>
            <person name="Brown T."/>
            <person name="Elewa A."/>
            <person name="Iarovenko S."/>
            <person name="Subramanian E."/>
            <person name="Araus A.J."/>
            <person name="Petzold A."/>
            <person name="Susuki M."/>
            <person name="Suzuki K.-i.T."/>
            <person name="Hayashi T."/>
            <person name="Toyoda A."/>
            <person name="Oliveira C."/>
            <person name="Osipova E."/>
            <person name="Leigh N.D."/>
            <person name="Simon A."/>
            <person name="Yun M.H."/>
        </authorList>
    </citation>
    <scope>NUCLEOTIDE SEQUENCE</scope>
    <source>
        <strain evidence="2">20211129_DDA</strain>
        <tissue evidence="2">Liver</tissue>
    </source>
</reference>
<feature type="region of interest" description="Disordered" evidence="1">
    <location>
        <begin position="80"/>
        <end position="116"/>
    </location>
</feature>